<keyword evidence="2" id="KW-1185">Reference proteome</keyword>
<name>A0A422NFB7_TRYRA</name>
<evidence type="ECO:0000313" key="1">
    <source>
        <dbReference type="EMBL" id="RNF04150.1"/>
    </source>
</evidence>
<dbReference type="GeneID" id="40329234"/>
<dbReference type="RefSeq" id="XP_029237930.1">
    <property type="nucleotide sequence ID" value="XM_029382186.1"/>
</dbReference>
<protein>
    <submittedName>
        <fullName evidence="1">Uncharacterized protein</fullName>
    </submittedName>
</protein>
<sequence>MHTEMHHPTPAFQVPGRRPCSRVTTACEHQSRPSLRIFSSLSSVAVASLERMCSAHCSPVACLMTSRVSVAPSLSIFATATRMASITASNLPSVSSGSAIPVVRDTDPPRMTVCVQKDKK</sequence>
<reference evidence="1 2" key="1">
    <citation type="journal article" date="2018" name="BMC Genomics">
        <title>Genomic comparison of Trypanosoma conorhini and Trypanosoma rangeli to Trypanosoma cruzi strains of high and low virulence.</title>
        <authorList>
            <person name="Bradwell K.R."/>
            <person name="Koparde V.N."/>
            <person name="Matveyev A.V."/>
            <person name="Serrano M.G."/>
            <person name="Alves J.M."/>
            <person name="Parikh H."/>
            <person name="Huang B."/>
            <person name="Lee V."/>
            <person name="Espinosa-Alvarez O."/>
            <person name="Ortiz P.A."/>
            <person name="Costa-Martins A.G."/>
            <person name="Teixeira M.M."/>
            <person name="Buck G.A."/>
        </authorList>
    </citation>
    <scope>NUCLEOTIDE SEQUENCE [LARGE SCALE GENOMIC DNA]</scope>
    <source>
        <strain evidence="1 2">AM80</strain>
    </source>
</reference>
<proteinExistence type="predicted"/>
<gene>
    <name evidence="1" type="ORF">TraAM80_05301</name>
</gene>
<dbReference type="AlphaFoldDB" id="A0A422NFB7"/>
<dbReference type="Proteomes" id="UP000283634">
    <property type="component" value="Unassembled WGS sequence"/>
</dbReference>
<dbReference type="EMBL" id="MKGL01000172">
    <property type="protein sequence ID" value="RNF04150.1"/>
    <property type="molecule type" value="Genomic_DNA"/>
</dbReference>
<organism evidence="1 2">
    <name type="scientific">Trypanosoma rangeli</name>
    <dbReference type="NCBI Taxonomy" id="5698"/>
    <lineage>
        <taxon>Eukaryota</taxon>
        <taxon>Discoba</taxon>
        <taxon>Euglenozoa</taxon>
        <taxon>Kinetoplastea</taxon>
        <taxon>Metakinetoplastina</taxon>
        <taxon>Trypanosomatida</taxon>
        <taxon>Trypanosomatidae</taxon>
        <taxon>Trypanosoma</taxon>
        <taxon>Herpetosoma</taxon>
    </lineage>
</organism>
<comment type="caution">
    <text evidence="1">The sequence shown here is derived from an EMBL/GenBank/DDBJ whole genome shotgun (WGS) entry which is preliminary data.</text>
</comment>
<evidence type="ECO:0000313" key="2">
    <source>
        <dbReference type="Proteomes" id="UP000283634"/>
    </source>
</evidence>
<accession>A0A422NFB7</accession>